<feature type="compositionally biased region" description="Polar residues" evidence="1">
    <location>
        <begin position="442"/>
        <end position="451"/>
    </location>
</feature>
<organism evidence="2 3">
    <name type="scientific">Trichonephila clavata</name>
    <name type="common">Joro spider</name>
    <name type="synonym">Nephila clavata</name>
    <dbReference type="NCBI Taxonomy" id="2740835"/>
    <lineage>
        <taxon>Eukaryota</taxon>
        <taxon>Metazoa</taxon>
        <taxon>Ecdysozoa</taxon>
        <taxon>Arthropoda</taxon>
        <taxon>Chelicerata</taxon>
        <taxon>Arachnida</taxon>
        <taxon>Araneae</taxon>
        <taxon>Araneomorphae</taxon>
        <taxon>Entelegynae</taxon>
        <taxon>Araneoidea</taxon>
        <taxon>Nephilidae</taxon>
        <taxon>Trichonephila</taxon>
    </lineage>
</organism>
<gene>
    <name evidence="2" type="ORF">TNCT_294371</name>
</gene>
<evidence type="ECO:0000313" key="2">
    <source>
        <dbReference type="EMBL" id="GFQ67462.1"/>
    </source>
</evidence>
<dbReference type="EMBL" id="BMAO01030346">
    <property type="protein sequence ID" value="GFQ67462.1"/>
    <property type="molecule type" value="Genomic_DNA"/>
</dbReference>
<protein>
    <submittedName>
        <fullName evidence="2">Uncharacterized protein</fullName>
    </submittedName>
</protein>
<evidence type="ECO:0000313" key="3">
    <source>
        <dbReference type="Proteomes" id="UP000887116"/>
    </source>
</evidence>
<accession>A0A8X6F1K1</accession>
<comment type="caution">
    <text evidence="2">The sequence shown here is derived from an EMBL/GenBank/DDBJ whole genome shotgun (WGS) entry which is preliminary data.</text>
</comment>
<dbReference type="AlphaFoldDB" id="A0A8X6F1K1"/>
<name>A0A8X6F1K1_TRICU</name>
<keyword evidence="3" id="KW-1185">Reference proteome</keyword>
<sequence>MGYRCNHCNLEFIDFEQYIDHECKAYNELLLKQMTCNKAWTLEKLFHMCKTASESQMGNISLNEENNTYMRTDTPLEVGSLHFDSDEYNANQLRHETLNAKVTSLTGFDDFDPYVQTQFAAQERNPEVNFNQPSTSSVQRQMSEMNAKINTNSLLVSAELSPEQLFNCEIKQFHNTNQDSLPADYNPMEHQMQEMNPEFNRYQPFVSSDHSLSELVSFEMNQHLDRNQLSLSPQHNEIEFYPHEENPKLHHPFTKSKYSQVQLDRHEMNPQFDTNEPTASSLYSQMEYYNKERIPQFDRNPQIVSSSNSEIKNCWQERNLRFDRNQPNVSFGYSHMEYCNKERNPQVDTNHLTVSTRYSQMAYCSKDTSPQASLNEGNATNENGNHLLMEIIFSQQHNRLKEAGVGPAHIFKSNRTNLNPIENLTIRETKYENMKPLPPTDANISSLTQNKLQDKKRSNDFSIGTPKEYDDSRRPVNNKINQIECNPYHKKMLEYCFGEEKFLETLNSSQYNGIGKEPNCNDTLLASQKPVLLDATNTDTGTNPPNVNHPSITSCPGFDSDSQVPLCTALVNVWDCLGGTQLCRVLLDLGSQACLITNSCLVRL</sequence>
<proteinExistence type="predicted"/>
<dbReference type="Proteomes" id="UP000887116">
    <property type="component" value="Unassembled WGS sequence"/>
</dbReference>
<feature type="region of interest" description="Disordered" evidence="1">
    <location>
        <begin position="432"/>
        <end position="474"/>
    </location>
</feature>
<evidence type="ECO:0000256" key="1">
    <source>
        <dbReference type="SAM" id="MobiDB-lite"/>
    </source>
</evidence>
<reference evidence="2" key="1">
    <citation type="submission" date="2020-07" db="EMBL/GenBank/DDBJ databases">
        <title>Multicomponent nature underlies the extraordinary mechanical properties of spider dragline silk.</title>
        <authorList>
            <person name="Kono N."/>
            <person name="Nakamura H."/>
            <person name="Mori M."/>
            <person name="Yoshida Y."/>
            <person name="Ohtoshi R."/>
            <person name="Malay A.D."/>
            <person name="Moran D.A.P."/>
            <person name="Tomita M."/>
            <person name="Numata K."/>
            <person name="Arakawa K."/>
        </authorList>
    </citation>
    <scope>NUCLEOTIDE SEQUENCE</scope>
</reference>